<accession>A0ABW8YH46</accession>
<dbReference type="RefSeq" id="WP_408075528.1">
    <property type="nucleotide sequence ID" value="NZ_JBELQB010000010.1"/>
</dbReference>
<gene>
    <name evidence="1" type="ORF">ABS768_13765</name>
</gene>
<comment type="caution">
    <text evidence="1">The sequence shown here is derived from an EMBL/GenBank/DDBJ whole genome shotgun (WGS) entry which is preliminary data.</text>
</comment>
<keyword evidence="2" id="KW-1185">Reference proteome</keyword>
<organism evidence="1 2">
    <name type="scientific">Flavobacterium rhizophilum</name>
    <dbReference type="NCBI Taxonomy" id="3163296"/>
    <lineage>
        <taxon>Bacteria</taxon>
        <taxon>Pseudomonadati</taxon>
        <taxon>Bacteroidota</taxon>
        <taxon>Flavobacteriia</taxon>
        <taxon>Flavobacteriales</taxon>
        <taxon>Flavobacteriaceae</taxon>
        <taxon>Flavobacterium</taxon>
    </lineage>
</organism>
<name>A0ABW8YH46_9FLAO</name>
<evidence type="ECO:0000313" key="2">
    <source>
        <dbReference type="Proteomes" id="UP001629059"/>
    </source>
</evidence>
<evidence type="ECO:0000313" key="1">
    <source>
        <dbReference type="EMBL" id="MFL9838576.1"/>
    </source>
</evidence>
<reference evidence="1 2" key="1">
    <citation type="submission" date="2024-06" db="EMBL/GenBank/DDBJ databases">
        <authorList>
            <person name="Kaempfer P."/>
            <person name="Viver T."/>
        </authorList>
    </citation>
    <scope>NUCLEOTIDE SEQUENCE [LARGE SCALE GENOMIC DNA]</scope>
    <source>
        <strain evidence="1 2">ST-75</strain>
    </source>
</reference>
<proteinExistence type="predicted"/>
<sequence length="124" mass="14323">MNVGLKTEKLRNTIYNAIETKSLSDVYTDFDVFTAKIVELTTTDEVTPAFDFFNELANLKEESIDNLLDGTLYENLYQELGDNETLFINRLSERSVKLYRLAVYIRETPSTREEIIQLQKSLGL</sequence>
<dbReference type="EMBL" id="JBELQB010000010">
    <property type="protein sequence ID" value="MFL9838576.1"/>
    <property type="molecule type" value="Genomic_DNA"/>
</dbReference>
<dbReference type="Proteomes" id="UP001629059">
    <property type="component" value="Unassembled WGS sequence"/>
</dbReference>
<protein>
    <submittedName>
        <fullName evidence="1">Uncharacterized protein</fullName>
    </submittedName>
</protein>